<organism evidence="1 2">
    <name type="scientific">Catellatospora aurea</name>
    <dbReference type="NCBI Taxonomy" id="1337874"/>
    <lineage>
        <taxon>Bacteria</taxon>
        <taxon>Bacillati</taxon>
        <taxon>Actinomycetota</taxon>
        <taxon>Actinomycetes</taxon>
        <taxon>Micromonosporales</taxon>
        <taxon>Micromonosporaceae</taxon>
        <taxon>Catellatospora</taxon>
    </lineage>
</organism>
<reference evidence="2" key="1">
    <citation type="journal article" date="2019" name="Int. J. Syst. Evol. Microbiol.">
        <title>The Global Catalogue of Microorganisms (GCM) 10K type strain sequencing project: providing services to taxonomists for standard genome sequencing and annotation.</title>
        <authorList>
            <consortium name="The Broad Institute Genomics Platform"/>
            <consortium name="The Broad Institute Genome Sequencing Center for Infectious Disease"/>
            <person name="Wu L."/>
            <person name="Ma J."/>
        </authorList>
    </citation>
    <scope>NUCLEOTIDE SEQUENCE [LARGE SCALE GENOMIC DNA]</scope>
    <source>
        <strain evidence="2">CGMCC 1.9106</strain>
    </source>
</reference>
<dbReference type="InterPro" id="IPR037883">
    <property type="entry name" value="Knr4/Smi1-like_sf"/>
</dbReference>
<evidence type="ECO:0000313" key="2">
    <source>
        <dbReference type="Proteomes" id="UP001596392"/>
    </source>
</evidence>
<proteinExistence type="predicted"/>
<dbReference type="InterPro" id="IPR016024">
    <property type="entry name" value="ARM-type_fold"/>
</dbReference>
<dbReference type="InterPro" id="IPR011989">
    <property type="entry name" value="ARM-like"/>
</dbReference>
<dbReference type="Pfam" id="PF13646">
    <property type="entry name" value="HEAT_2"/>
    <property type="match status" value="1"/>
</dbReference>
<dbReference type="SUPFAM" id="SSF160631">
    <property type="entry name" value="SMI1/KNR4-like"/>
    <property type="match status" value="1"/>
</dbReference>
<comment type="caution">
    <text evidence="1">The sequence shown here is derived from an EMBL/GenBank/DDBJ whole genome shotgun (WGS) entry which is preliminary data.</text>
</comment>
<dbReference type="Gene3D" id="1.25.10.10">
    <property type="entry name" value="Leucine-rich Repeat Variant"/>
    <property type="match status" value="1"/>
</dbReference>
<dbReference type="Proteomes" id="UP001596392">
    <property type="component" value="Unassembled WGS sequence"/>
</dbReference>
<keyword evidence="2" id="KW-1185">Reference proteome</keyword>
<dbReference type="RefSeq" id="WP_376808895.1">
    <property type="nucleotide sequence ID" value="NZ_JBHTAC010000033.1"/>
</dbReference>
<protein>
    <submittedName>
        <fullName evidence="1">HEAT repeat domain-containing protein</fullName>
    </submittedName>
</protein>
<gene>
    <name evidence="1" type="ORF">ACFQO7_26405</name>
</gene>
<dbReference type="SUPFAM" id="SSF48371">
    <property type="entry name" value="ARM repeat"/>
    <property type="match status" value="2"/>
</dbReference>
<evidence type="ECO:0000313" key="1">
    <source>
        <dbReference type="EMBL" id="MFC7246025.1"/>
    </source>
</evidence>
<accession>A0ABW2H442</accession>
<sequence length="476" mass="52581">MSGLRRREMNAHEAWIRGTGHCLLVDDKPFDRSSTGTAGRQRADGISDTAGEIRAMAAGHGNGDGGVDQRLGRTATKLGLVTASPDRWQHVFGVEAHGFQLNPPLAEETVTLFESDHGVDLPEAYRRFVTRLGDGGAGPDYGLLPLGDDVSDKLAAPSVIEPGLERLEHWSEQFYKADVSPWQGTLTVVDHGCTVRTLLIVTGPWRGRLVHADVDGRFGPYMLEDEDFLAWYERWLDELTEGCDVGMFGWQKLPGDEDFLRTALASDPSPSRRERAARSLAALPELSRDGWHALLAASSDTDPLARQEVVEMVAKVKMPGAEALIRAALADPDPRVRKEAVQGLNKVGVADREQMLRQMLTDPDVAVVNSALWPLASARTLRLADLTPLLEHADSLHRRRAAFFLLYTQDEVTDVLRDLISGDDPHMRASAVRAAVYRRERRLLPDVQQLAERGAAVGDVWDSRWELRDAVTKLSE</sequence>
<name>A0ABW2H442_9ACTN</name>
<dbReference type="EMBL" id="JBHTAC010000033">
    <property type="protein sequence ID" value="MFC7246025.1"/>
    <property type="molecule type" value="Genomic_DNA"/>
</dbReference>